<keyword evidence="2" id="KW-1185">Reference proteome</keyword>
<evidence type="ECO:0008006" key="3">
    <source>
        <dbReference type="Google" id="ProtNLM"/>
    </source>
</evidence>
<comment type="caution">
    <text evidence="1">The sequence shown here is derived from an EMBL/GenBank/DDBJ whole genome shotgun (WGS) entry which is preliminary data.</text>
</comment>
<dbReference type="SUPFAM" id="SSF54637">
    <property type="entry name" value="Thioesterase/thiol ester dehydrase-isomerase"/>
    <property type="match status" value="1"/>
</dbReference>
<organism evidence="1 2">
    <name type="scientific">Saccharopolyspora ipomoeae</name>
    <dbReference type="NCBI Taxonomy" id="3042027"/>
    <lineage>
        <taxon>Bacteria</taxon>
        <taxon>Bacillati</taxon>
        <taxon>Actinomycetota</taxon>
        <taxon>Actinomycetes</taxon>
        <taxon>Pseudonocardiales</taxon>
        <taxon>Pseudonocardiaceae</taxon>
        <taxon>Saccharopolyspora</taxon>
    </lineage>
</organism>
<evidence type="ECO:0000313" key="2">
    <source>
        <dbReference type="Proteomes" id="UP001237595"/>
    </source>
</evidence>
<dbReference type="RefSeq" id="WP_281454142.1">
    <property type="nucleotide sequence ID" value="NZ_JASAOF010000002.1"/>
</dbReference>
<name>A0ABT6PII0_9PSEU</name>
<proteinExistence type="predicted"/>
<gene>
    <name evidence="1" type="ORF">QFW96_04015</name>
</gene>
<accession>A0ABT6PII0</accession>
<dbReference type="Gene3D" id="3.10.129.10">
    <property type="entry name" value="Hotdog Thioesterase"/>
    <property type="match status" value="1"/>
</dbReference>
<protein>
    <recommendedName>
        <fullName evidence="3">N-terminal of MaoC-like dehydratase domain-containing protein</fullName>
    </recommendedName>
</protein>
<reference evidence="1 2" key="1">
    <citation type="submission" date="2023-04" db="EMBL/GenBank/DDBJ databases">
        <title>Draft genome sequence of Saccharopolyspora sp. TS4A08 isolated from sweet potato rhizospheric soil.</title>
        <authorList>
            <person name="Suksaard P."/>
            <person name="Duangmal K."/>
        </authorList>
    </citation>
    <scope>NUCLEOTIDE SEQUENCE [LARGE SCALE GENOMIC DNA]</scope>
    <source>
        <strain evidence="1 2">TS4A08</strain>
    </source>
</reference>
<sequence length="151" mass="16133">MSDGATAPSAADVSRQVGRRFPGGEFVVEPWRAWLVADVVLDEPGGTVAHPLFVWMAATGAMGLSWDELFAWFGSTAADGPMFGEHETSIHRPLVVGGTYAVSGGITSADRKSGRTAGAFDLVGYELELRDKADGVHVATCWNSLVFPRRH</sequence>
<dbReference type="EMBL" id="JASAOF010000002">
    <property type="protein sequence ID" value="MDI2027757.1"/>
    <property type="molecule type" value="Genomic_DNA"/>
</dbReference>
<dbReference type="Proteomes" id="UP001237595">
    <property type="component" value="Unassembled WGS sequence"/>
</dbReference>
<dbReference type="InterPro" id="IPR029069">
    <property type="entry name" value="HotDog_dom_sf"/>
</dbReference>
<evidence type="ECO:0000313" key="1">
    <source>
        <dbReference type="EMBL" id="MDI2027757.1"/>
    </source>
</evidence>